<evidence type="ECO:0000259" key="2">
    <source>
        <dbReference type="Pfam" id="PF01243"/>
    </source>
</evidence>
<dbReference type="GO" id="GO:0070967">
    <property type="term" value="F:coenzyme F420 binding"/>
    <property type="evidence" value="ECO:0007669"/>
    <property type="project" value="TreeGrafter"/>
</dbReference>
<gene>
    <name evidence="3" type="ORF">HNR10_002112</name>
</gene>
<accession>A0A7Z0J9N1</accession>
<keyword evidence="1" id="KW-0560">Oxidoreductase</keyword>
<dbReference type="GO" id="GO:0005829">
    <property type="term" value="C:cytosol"/>
    <property type="evidence" value="ECO:0007669"/>
    <property type="project" value="TreeGrafter"/>
</dbReference>
<feature type="domain" description="Pyridoxamine 5'-phosphate oxidase N-terminal" evidence="2">
    <location>
        <begin position="18"/>
        <end position="137"/>
    </location>
</feature>
<keyword evidence="4" id="KW-1185">Reference proteome</keyword>
<evidence type="ECO:0000313" key="3">
    <source>
        <dbReference type="EMBL" id="NYJ34231.1"/>
    </source>
</evidence>
<organism evidence="3 4">
    <name type="scientific">Nocardiopsis aegyptia</name>
    <dbReference type="NCBI Taxonomy" id="220378"/>
    <lineage>
        <taxon>Bacteria</taxon>
        <taxon>Bacillati</taxon>
        <taxon>Actinomycetota</taxon>
        <taxon>Actinomycetes</taxon>
        <taxon>Streptosporangiales</taxon>
        <taxon>Nocardiopsidaceae</taxon>
        <taxon>Nocardiopsis</taxon>
    </lineage>
</organism>
<dbReference type="InterPro" id="IPR011576">
    <property type="entry name" value="Pyridox_Oxase_N"/>
</dbReference>
<dbReference type="GO" id="GO:0016627">
    <property type="term" value="F:oxidoreductase activity, acting on the CH-CH group of donors"/>
    <property type="evidence" value="ECO:0007669"/>
    <property type="project" value="TreeGrafter"/>
</dbReference>
<dbReference type="Proteomes" id="UP000572051">
    <property type="component" value="Unassembled WGS sequence"/>
</dbReference>
<protein>
    <submittedName>
        <fullName evidence="3">PPOX class probable F420-dependent enzyme</fullName>
    </submittedName>
</protein>
<dbReference type="InterPro" id="IPR052019">
    <property type="entry name" value="F420H2_bilvrd_red/Heme_oxyg"/>
</dbReference>
<dbReference type="PANTHER" id="PTHR35176">
    <property type="entry name" value="HEME OXYGENASE HI_0854-RELATED"/>
    <property type="match status" value="1"/>
</dbReference>
<dbReference type="EMBL" id="JACCFS010000001">
    <property type="protein sequence ID" value="NYJ34231.1"/>
    <property type="molecule type" value="Genomic_DNA"/>
</dbReference>
<dbReference type="RefSeq" id="WP_179822774.1">
    <property type="nucleotide sequence ID" value="NZ_JACCFS010000001.1"/>
</dbReference>
<proteinExistence type="predicted"/>
<dbReference type="AlphaFoldDB" id="A0A7Z0J9N1"/>
<evidence type="ECO:0000256" key="1">
    <source>
        <dbReference type="ARBA" id="ARBA00023002"/>
    </source>
</evidence>
<dbReference type="Pfam" id="PF01243">
    <property type="entry name" value="PNPOx_N"/>
    <property type="match status" value="1"/>
</dbReference>
<sequence length="143" mass="15822">MPDPGTVTPVPTSVPAPAAVVERLRAERNVWLCTLRRDGSPHVTPVWFAHLRDRWWISVGAGSVKARNAAADPRVSLALEDGDAPVVAEGRTTVHTADFPPDVVAAFQERYDYDIRVPFDWHGQDRALMEVNVTRWLLSGTAQ</sequence>
<name>A0A7Z0J9N1_9ACTN</name>
<evidence type="ECO:0000313" key="4">
    <source>
        <dbReference type="Proteomes" id="UP000572051"/>
    </source>
</evidence>
<comment type="caution">
    <text evidence="3">The sequence shown here is derived from an EMBL/GenBank/DDBJ whole genome shotgun (WGS) entry which is preliminary data.</text>
</comment>
<dbReference type="Gene3D" id="2.30.110.10">
    <property type="entry name" value="Electron Transport, Fmn-binding Protein, Chain A"/>
    <property type="match status" value="1"/>
</dbReference>
<reference evidence="3 4" key="1">
    <citation type="submission" date="2020-07" db="EMBL/GenBank/DDBJ databases">
        <title>Sequencing the genomes of 1000 actinobacteria strains.</title>
        <authorList>
            <person name="Klenk H.-P."/>
        </authorList>
    </citation>
    <scope>NUCLEOTIDE SEQUENCE [LARGE SCALE GENOMIC DNA]</scope>
    <source>
        <strain evidence="3 4">DSM 44442</strain>
    </source>
</reference>
<dbReference type="SUPFAM" id="SSF50475">
    <property type="entry name" value="FMN-binding split barrel"/>
    <property type="match status" value="1"/>
</dbReference>
<dbReference type="InterPro" id="IPR012349">
    <property type="entry name" value="Split_barrel_FMN-bd"/>
</dbReference>
<dbReference type="PANTHER" id="PTHR35176:SF6">
    <property type="entry name" value="HEME OXYGENASE HI_0854-RELATED"/>
    <property type="match status" value="1"/>
</dbReference>